<dbReference type="Proteomes" id="UP001172386">
    <property type="component" value="Unassembled WGS sequence"/>
</dbReference>
<gene>
    <name evidence="1" type="ORF">H2198_006641</name>
</gene>
<sequence>MTSPVSSASSAAASIFSSATSSAKESPVHAAATAYAGVKSAEGFSYATVAFISLTCIITALAIIAAGVYFSGYSDDVASWWAKRYYKAKAVAEVKVLENTGVESVHSLVTDSLKKNPVMGEDELEQVSGGLGKEAAQQGLGGASDKLGGLGKL</sequence>
<proteinExistence type="predicted"/>
<keyword evidence="2" id="KW-1185">Reference proteome</keyword>
<protein>
    <submittedName>
        <fullName evidence="1">Uncharacterized protein</fullName>
    </submittedName>
</protein>
<name>A0ACC3A268_9EURO</name>
<accession>A0ACC3A268</accession>
<reference evidence="1" key="1">
    <citation type="submission" date="2022-10" db="EMBL/GenBank/DDBJ databases">
        <title>Culturing micro-colonial fungi from biological soil crusts in the Mojave desert and describing Neophaeococcomyces mojavensis, and introducing the new genera and species Taxawa tesnikishii.</title>
        <authorList>
            <person name="Kurbessoian T."/>
            <person name="Stajich J.E."/>
        </authorList>
    </citation>
    <scope>NUCLEOTIDE SEQUENCE</scope>
    <source>
        <strain evidence="1">JES_112</strain>
    </source>
</reference>
<organism evidence="1 2">
    <name type="scientific">Neophaeococcomyces mojaviensis</name>
    <dbReference type="NCBI Taxonomy" id="3383035"/>
    <lineage>
        <taxon>Eukaryota</taxon>
        <taxon>Fungi</taxon>
        <taxon>Dikarya</taxon>
        <taxon>Ascomycota</taxon>
        <taxon>Pezizomycotina</taxon>
        <taxon>Eurotiomycetes</taxon>
        <taxon>Chaetothyriomycetidae</taxon>
        <taxon>Chaetothyriales</taxon>
        <taxon>Chaetothyriales incertae sedis</taxon>
        <taxon>Neophaeococcomyces</taxon>
    </lineage>
</organism>
<evidence type="ECO:0000313" key="2">
    <source>
        <dbReference type="Proteomes" id="UP001172386"/>
    </source>
</evidence>
<dbReference type="EMBL" id="JAPDRQ010000125">
    <property type="protein sequence ID" value="KAJ9654291.1"/>
    <property type="molecule type" value="Genomic_DNA"/>
</dbReference>
<evidence type="ECO:0000313" key="1">
    <source>
        <dbReference type="EMBL" id="KAJ9654291.1"/>
    </source>
</evidence>
<comment type="caution">
    <text evidence="1">The sequence shown here is derived from an EMBL/GenBank/DDBJ whole genome shotgun (WGS) entry which is preliminary data.</text>
</comment>